<keyword evidence="3" id="KW-1185">Reference proteome</keyword>
<evidence type="ECO:0000256" key="1">
    <source>
        <dbReference type="SAM" id="MobiDB-lite"/>
    </source>
</evidence>
<dbReference type="AlphaFoldDB" id="A0AAN1X8P4"/>
<reference evidence="2 3" key="1">
    <citation type="journal article" date="2022" name="Int. J. Syst. Evol. Microbiol.">
        <title>&lt;i&gt;Sideroxyarcus emersonii&lt;/i&gt; gen. nov. sp. nov., a neutrophilic, microaerobic iron- and thiosulfate-oxidizing bacterium isolated from iron-rich wetland sediment.</title>
        <authorList>
            <person name="Kato S."/>
            <person name="Itoh T."/>
            <person name="Iino T."/>
            <person name="Ohkuma M."/>
        </authorList>
    </citation>
    <scope>NUCLEOTIDE SEQUENCE [LARGE SCALE GENOMIC DNA]</scope>
    <source>
        <strain evidence="2 3">MIZ01</strain>
    </source>
</reference>
<gene>
    <name evidence="2" type="ORF">MIZ01_0616</name>
</gene>
<proteinExistence type="predicted"/>
<dbReference type="EMBL" id="AP023423">
    <property type="protein sequence ID" value="BCK86850.1"/>
    <property type="molecule type" value="Genomic_DNA"/>
</dbReference>
<dbReference type="Proteomes" id="UP001320326">
    <property type="component" value="Chromosome"/>
</dbReference>
<sequence length="117" mass="12670">MLIAASIWHESVNAAELGRLFYTPQQRQQLDVGERNSGGGGSTSDNVRRNYIIVNGVVQKKGGNRTVWINGTAQAAERGNDRNPASVPVTVPGKPRPVQLKVGERLMLEAPAPEEPQ</sequence>
<organism evidence="2 3">
    <name type="scientific">Sideroxyarcus emersonii</name>
    <dbReference type="NCBI Taxonomy" id="2764705"/>
    <lineage>
        <taxon>Bacteria</taxon>
        <taxon>Pseudomonadati</taxon>
        <taxon>Pseudomonadota</taxon>
        <taxon>Betaproteobacteria</taxon>
        <taxon>Nitrosomonadales</taxon>
        <taxon>Gallionellaceae</taxon>
        <taxon>Sideroxyarcus</taxon>
    </lineage>
</organism>
<dbReference type="KEGG" id="seme:MIZ01_0616"/>
<dbReference type="RefSeq" id="WP_237248006.1">
    <property type="nucleotide sequence ID" value="NZ_AP023423.1"/>
</dbReference>
<protein>
    <submittedName>
        <fullName evidence="2">Uncharacterized protein</fullName>
    </submittedName>
</protein>
<name>A0AAN1X8P4_9PROT</name>
<evidence type="ECO:0000313" key="2">
    <source>
        <dbReference type="EMBL" id="BCK86850.1"/>
    </source>
</evidence>
<accession>A0AAN1X8P4</accession>
<feature type="region of interest" description="Disordered" evidence="1">
    <location>
        <begin position="73"/>
        <end position="96"/>
    </location>
</feature>
<evidence type="ECO:0000313" key="3">
    <source>
        <dbReference type="Proteomes" id="UP001320326"/>
    </source>
</evidence>